<gene>
    <name evidence="1" type="ORF">LP422_13140</name>
</gene>
<accession>A0AC61U8P7</accession>
<dbReference type="Proteomes" id="UP001059663">
    <property type="component" value="Chromosome"/>
</dbReference>
<evidence type="ECO:0000313" key="1">
    <source>
        <dbReference type="EMBL" id="UUZ46348.1"/>
    </source>
</evidence>
<name>A0AC61U8P7_9MICO</name>
<evidence type="ECO:0000313" key="2">
    <source>
        <dbReference type="Proteomes" id="UP001059663"/>
    </source>
</evidence>
<reference evidence="1" key="1">
    <citation type="submission" date="2021-11" db="EMBL/GenBank/DDBJ databases">
        <title>Study of the species diversity of bacterial strains isolated from a unique natural object - Shulgan-Tash cave (Bashkiria).</title>
        <authorList>
            <person name="Sazanova A.L."/>
            <person name="Chirak E.R."/>
            <person name="Safronova V.I."/>
        </authorList>
    </citation>
    <scope>NUCLEOTIDE SEQUENCE</scope>
    <source>
        <strain evidence="1">P1</strain>
    </source>
</reference>
<proteinExistence type="predicted"/>
<protein>
    <submittedName>
        <fullName evidence="1">Type II toxin-antitoxin system PemK/MazF family toxin</fullName>
    </submittedName>
</protein>
<organism evidence="1 2">
    <name type="scientific">Janibacter limosus</name>
    <dbReference type="NCBI Taxonomy" id="53458"/>
    <lineage>
        <taxon>Bacteria</taxon>
        <taxon>Bacillati</taxon>
        <taxon>Actinomycetota</taxon>
        <taxon>Actinomycetes</taxon>
        <taxon>Micrococcales</taxon>
        <taxon>Intrasporangiaceae</taxon>
        <taxon>Janibacter</taxon>
    </lineage>
</organism>
<dbReference type="EMBL" id="CP087977">
    <property type="protein sequence ID" value="UUZ46348.1"/>
    <property type="molecule type" value="Genomic_DNA"/>
</dbReference>
<sequence>MVPTPHGLPVTDRWTSPRSPRDRAHPVPASVVDMSDYPGDFTGVPDLAWAPTPDDPTPSPGEVVWARVPYEEDHTQGKDRPVLLIGQDGDWLLGLQLTSSDHDLDAEQEAQAGRRWIDIGSGAWDGKGRRSEAVVNRVVRLDPAAVRRDGAVLDERVFAAVTEALRAVAQGRDYDDDPV</sequence>